<sequence length="180" mass="20358">MFRPNLAFSNQKVLVDNEFISVDYGLPQYFYRNEMFFSTHASPVNLSTLVDKLVCSFFFNSGFQLLVKPNGIFRKYVFINTDRNKVAVTGFWTCELTLTVVNVNSVVGVRSLLTVKSVFGKEIDKNVLTKINSKLINVIADATVNSIESIRMTSILVFNLKSLQMILFVLPAISLDGFYL</sequence>
<evidence type="ECO:0000313" key="1">
    <source>
        <dbReference type="EMBL" id="KAJ8715313.1"/>
    </source>
</evidence>
<keyword evidence="2" id="KW-1185">Reference proteome</keyword>
<comment type="caution">
    <text evidence="1">The sequence shown here is derived from an EMBL/GenBank/DDBJ whole genome shotgun (WGS) entry which is preliminary data.</text>
</comment>
<evidence type="ECO:0000313" key="2">
    <source>
        <dbReference type="Proteomes" id="UP001231649"/>
    </source>
</evidence>
<dbReference type="Proteomes" id="UP001231649">
    <property type="component" value="Chromosome 17"/>
</dbReference>
<name>A0ACC2QJP6_9NEOP</name>
<gene>
    <name evidence="1" type="ORF">PYW08_005294</name>
</gene>
<reference evidence="1" key="1">
    <citation type="submission" date="2023-03" db="EMBL/GenBank/DDBJ databases">
        <title>Chromosome-level genomes of two armyworms, Mythimna separata and Mythimna loreyi, provide insights into the biosynthesis and reception of sex pheromones.</title>
        <authorList>
            <person name="Zhao H."/>
        </authorList>
    </citation>
    <scope>NUCLEOTIDE SEQUENCE</scope>
    <source>
        <strain evidence="1">BeijingLab</strain>
    </source>
</reference>
<accession>A0ACC2QJP6</accession>
<organism evidence="1 2">
    <name type="scientific">Mythimna loreyi</name>
    <dbReference type="NCBI Taxonomy" id="667449"/>
    <lineage>
        <taxon>Eukaryota</taxon>
        <taxon>Metazoa</taxon>
        <taxon>Ecdysozoa</taxon>
        <taxon>Arthropoda</taxon>
        <taxon>Hexapoda</taxon>
        <taxon>Insecta</taxon>
        <taxon>Pterygota</taxon>
        <taxon>Neoptera</taxon>
        <taxon>Endopterygota</taxon>
        <taxon>Lepidoptera</taxon>
        <taxon>Glossata</taxon>
        <taxon>Ditrysia</taxon>
        <taxon>Noctuoidea</taxon>
        <taxon>Noctuidae</taxon>
        <taxon>Noctuinae</taxon>
        <taxon>Hadenini</taxon>
        <taxon>Mythimna</taxon>
    </lineage>
</organism>
<proteinExistence type="predicted"/>
<protein>
    <submittedName>
        <fullName evidence="1">Uncharacterized protein</fullName>
    </submittedName>
</protein>
<dbReference type="EMBL" id="CM056793">
    <property type="protein sequence ID" value="KAJ8715313.1"/>
    <property type="molecule type" value="Genomic_DNA"/>
</dbReference>